<feature type="non-terminal residue" evidence="1">
    <location>
        <position position="42"/>
    </location>
</feature>
<proteinExistence type="predicted"/>
<keyword evidence="2" id="KW-1185">Reference proteome</keyword>
<name>A0A0V0XWZ7_9BILA</name>
<dbReference type="AlphaFoldDB" id="A0A0V0XWZ7"/>
<accession>A0A0V0XWZ7</accession>
<dbReference type="Proteomes" id="UP000054783">
    <property type="component" value="Unassembled WGS sequence"/>
</dbReference>
<sequence length="42" mass="4594">LRISKEYGRPSSDVSEVIRCVAIGDLERVAYSVVVIVLCDIA</sequence>
<comment type="caution">
    <text evidence="1">The sequence shown here is derived from an EMBL/GenBank/DDBJ whole genome shotgun (WGS) entry which is preliminary data.</text>
</comment>
<organism evidence="1 2">
    <name type="scientific">Trichinella patagoniensis</name>
    <dbReference type="NCBI Taxonomy" id="990121"/>
    <lineage>
        <taxon>Eukaryota</taxon>
        <taxon>Metazoa</taxon>
        <taxon>Ecdysozoa</taxon>
        <taxon>Nematoda</taxon>
        <taxon>Enoplea</taxon>
        <taxon>Dorylaimia</taxon>
        <taxon>Trichinellida</taxon>
        <taxon>Trichinellidae</taxon>
        <taxon>Trichinella</taxon>
    </lineage>
</organism>
<gene>
    <name evidence="1" type="ORF">T12_8194</name>
</gene>
<reference evidence="1 2" key="1">
    <citation type="submission" date="2015-01" db="EMBL/GenBank/DDBJ databases">
        <title>Evolution of Trichinella species and genotypes.</title>
        <authorList>
            <person name="Korhonen P.K."/>
            <person name="Edoardo P."/>
            <person name="Giuseppe L.R."/>
            <person name="Gasser R.B."/>
        </authorList>
    </citation>
    <scope>NUCLEOTIDE SEQUENCE [LARGE SCALE GENOMIC DNA]</scope>
    <source>
        <strain evidence="1">ISS2496</strain>
    </source>
</reference>
<dbReference type="EMBL" id="JYDQ01004571">
    <property type="protein sequence ID" value="KRX92543.1"/>
    <property type="molecule type" value="Genomic_DNA"/>
</dbReference>
<feature type="non-terminal residue" evidence="1">
    <location>
        <position position="1"/>
    </location>
</feature>
<protein>
    <submittedName>
        <fullName evidence="1">Uncharacterized protein</fullName>
    </submittedName>
</protein>
<evidence type="ECO:0000313" key="2">
    <source>
        <dbReference type="Proteomes" id="UP000054783"/>
    </source>
</evidence>
<evidence type="ECO:0000313" key="1">
    <source>
        <dbReference type="EMBL" id="KRX92543.1"/>
    </source>
</evidence>